<reference evidence="1 2" key="1">
    <citation type="submission" date="2013-02" db="EMBL/GenBank/DDBJ databases">
        <authorList>
            <person name="Lukaszewicz M."/>
            <person name="Biegalska A."/>
            <person name="Krasowska A."/>
        </authorList>
    </citation>
    <scope>NUCLEOTIDE SEQUENCE [LARGE SCALE GENOMIC DNA]</scope>
</reference>
<sequence length="70" mass="7834">MKTELTINGGNFILTTPDGVFSATVDIQTGEVLSFEYTQATVPQIAAFANKLKNRYSRFLKTKDIEDFIN</sequence>
<accession>R4JGR2</accession>
<dbReference type="Proteomes" id="UP000258501">
    <property type="component" value="Segment"/>
</dbReference>
<evidence type="ECO:0000313" key="1">
    <source>
        <dbReference type="EMBL" id="AGK86981.1"/>
    </source>
</evidence>
<proteinExistence type="predicted"/>
<dbReference type="OrthoDB" id="25700at10239"/>
<dbReference type="EMBL" id="KC699836">
    <property type="protein sequence ID" value="AGK86981.1"/>
    <property type="molecule type" value="Genomic_DNA"/>
</dbReference>
<protein>
    <submittedName>
        <fullName evidence="1">Uncharacterized protein</fullName>
    </submittedName>
</protein>
<keyword evidence="2" id="KW-1185">Reference proteome</keyword>
<name>R4JGR2_9CAUD</name>
<gene>
    <name evidence="1" type="ORF">SIOphi_00865</name>
</gene>
<evidence type="ECO:0000313" key="2">
    <source>
        <dbReference type="Proteomes" id="UP000258501"/>
    </source>
</evidence>
<organism evidence="1 2">
    <name type="scientific">Bacillus phage SIOphi</name>
    <dbReference type="NCBI Taxonomy" id="1285382"/>
    <lineage>
        <taxon>Viruses</taxon>
        <taxon>Duplodnaviria</taxon>
        <taxon>Heunggongvirae</taxon>
        <taxon>Uroviricota</taxon>
        <taxon>Caudoviricetes</taxon>
        <taxon>Herelleviridae</taxon>
        <taxon>Bastillevirinae</taxon>
        <taxon>Siophivirus</taxon>
        <taxon>Siophivirus SIOphi</taxon>
    </lineage>
</organism>